<keyword evidence="4" id="KW-0804">Transcription</keyword>
<organism evidence="5 6">
    <name type="scientific">Funneliformis mosseae</name>
    <name type="common">Endomycorrhizal fungus</name>
    <name type="synonym">Glomus mosseae</name>
    <dbReference type="NCBI Taxonomy" id="27381"/>
    <lineage>
        <taxon>Eukaryota</taxon>
        <taxon>Fungi</taxon>
        <taxon>Fungi incertae sedis</taxon>
        <taxon>Mucoromycota</taxon>
        <taxon>Glomeromycotina</taxon>
        <taxon>Glomeromycetes</taxon>
        <taxon>Glomerales</taxon>
        <taxon>Glomeraceae</taxon>
        <taxon>Funneliformis</taxon>
    </lineage>
</organism>
<feature type="non-terminal residue" evidence="5">
    <location>
        <position position="1"/>
    </location>
</feature>
<reference evidence="5" key="1">
    <citation type="submission" date="2021-06" db="EMBL/GenBank/DDBJ databases">
        <authorList>
            <person name="Kallberg Y."/>
            <person name="Tangrot J."/>
            <person name="Rosling A."/>
        </authorList>
    </citation>
    <scope>NUCLEOTIDE SEQUENCE</scope>
    <source>
        <strain evidence="5">87-6 pot B 2015</strain>
    </source>
</reference>
<dbReference type="AlphaFoldDB" id="A0A9N9I8H1"/>
<keyword evidence="4" id="KW-0805">Transcription regulation</keyword>
<keyword evidence="6" id="KW-1185">Reference proteome</keyword>
<dbReference type="GO" id="GO:0016592">
    <property type="term" value="C:mediator complex"/>
    <property type="evidence" value="ECO:0007669"/>
    <property type="project" value="InterPro"/>
</dbReference>
<dbReference type="Proteomes" id="UP000789375">
    <property type="component" value="Unassembled WGS sequence"/>
</dbReference>
<protein>
    <recommendedName>
        <fullName evidence="4">Mediator of RNA polymerase II transcription subunit 20</fullName>
    </recommendedName>
    <alternativeName>
        <fullName evidence="4">Mediator complex subunit 20</fullName>
    </alternativeName>
</protein>
<evidence type="ECO:0000256" key="3">
    <source>
        <dbReference type="ARBA" id="ARBA00023242"/>
    </source>
</evidence>
<evidence type="ECO:0000256" key="2">
    <source>
        <dbReference type="ARBA" id="ARBA00010743"/>
    </source>
</evidence>
<name>A0A9N9I8H1_FUNMO</name>
<keyword evidence="4" id="KW-0010">Activator</keyword>
<proteinExistence type="inferred from homology"/>
<dbReference type="GO" id="GO:0003713">
    <property type="term" value="F:transcription coactivator activity"/>
    <property type="evidence" value="ECO:0007669"/>
    <property type="project" value="TreeGrafter"/>
</dbReference>
<evidence type="ECO:0000313" key="6">
    <source>
        <dbReference type="Proteomes" id="UP000789375"/>
    </source>
</evidence>
<evidence type="ECO:0000256" key="1">
    <source>
        <dbReference type="ARBA" id="ARBA00004123"/>
    </source>
</evidence>
<dbReference type="PANTHER" id="PTHR12465:SF0">
    <property type="entry name" value="MEDIATOR OF RNA POLYMERASE II TRANSCRIPTION SUBUNIT 20"/>
    <property type="match status" value="1"/>
</dbReference>
<accession>A0A9N9I8H1</accession>
<sequence>IRKLQSKIIMGVTSVLLWKDNSEGHQGGHEGLIKFHDRITTTLLGSYKESWNIHIKLFINAKTEKRMNTTREMESILERLKNLWQVRQHTFYEGKTYIIGDFLVRVAAPKTAANYKGMLVEVEYISTINPYAAAPILSEFIEMLKSPEIDIVQWEPNADDSFSKIGLSEDTFTRAHTDYQYMKLFKKWDLF</sequence>
<comment type="similarity">
    <text evidence="2 4">Belongs to the Mediator complex subunit 20 family.</text>
</comment>
<gene>
    <name evidence="4" type="primary">MED20</name>
    <name evidence="5" type="ORF">FMOSSE_LOCUS15186</name>
</gene>
<dbReference type="EMBL" id="CAJVPP010014317">
    <property type="protein sequence ID" value="CAG8723747.1"/>
    <property type="molecule type" value="Genomic_DNA"/>
</dbReference>
<dbReference type="GO" id="GO:0006357">
    <property type="term" value="P:regulation of transcription by RNA polymerase II"/>
    <property type="evidence" value="ECO:0007669"/>
    <property type="project" value="InterPro"/>
</dbReference>
<evidence type="ECO:0000256" key="4">
    <source>
        <dbReference type="RuleBase" id="RU364152"/>
    </source>
</evidence>
<dbReference type="Pfam" id="PF08612">
    <property type="entry name" value="Med20"/>
    <property type="match status" value="1"/>
</dbReference>
<keyword evidence="3 4" id="KW-0539">Nucleus</keyword>
<comment type="subcellular location">
    <subcellularLocation>
        <location evidence="1 4">Nucleus</location>
    </subcellularLocation>
</comment>
<dbReference type="PANTHER" id="PTHR12465">
    <property type="entry name" value="UBIQUITIN SPECIFIC PROTEASE HOMOLOG 49"/>
    <property type="match status" value="1"/>
</dbReference>
<comment type="caution">
    <text evidence="5">The sequence shown here is derived from an EMBL/GenBank/DDBJ whole genome shotgun (WGS) entry which is preliminary data.</text>
</comment>
<comment type="subunit">
    <text evidence="4">Component of the Mediator complex.</text>
</comment>
<dbReference type="InterPro" id="IPR013921">
    <property type="entry name" value="Mediator_Med20"/>
</dbReference>
<dbReference type="Gene3D" id="3.30.310.180">
    <property type="match status" value="1"/>
</dbReference>
<comment type="function">
    <text evidence="4">Component of the Mediator complex, a coactivator involved in the regulated transcription of nearly all RNA polymerase II-dependent genes. Mediator functions as a bridge to convey information from gene-specific regulatory proteins to the basal RNA polymerase II transcription machinery. Mediator is recruited to promoters by direct interactions with regulatory proteins and serves as a scaffold for the assembly of a functional preinitiation complex with RNA polymerase II and the general transcription factors.</text>
</comment>
<evidence type="ECO:0000313" key="5">
    <source>
        <dbReference type="EMBL" id="CAG8723747.1"/>
    </source>
</evidence>